<dbReference type="CDD" id="cd18793">
    <property type="entry name" value="SF2_C_SNF"/>
    <property type="match status" value="1"/>
</dbReference>
<evidence type="ECO:0000313" key="6">
    <source>
        <dbReference type="EMBL" id="KAK2596184.1"/>
    </source>
</evidence>
<evidence type="ECO:0000256" key="4">
    <source>
        <dbReference type="SAM" id="MobiDB-lite"/>
    </source>
</evidence>
<dbReference type="PANTHER" id="PTHR45626:SF51">
    <property type="entry name" value="SNF2-RELATED DOMAIN-CONTAINING PROTEIN"/>
    <property type="match status" value="1"/>
</dbReference>
<evidence type="ECO:0000259" key="5">
    <source>
        <dbReference type="PROSITE" id="PS51194"/>
    </source>
</evidence>
<feature type="region of interest" description="Disordered" evidence="4">
    <location>
        <begin position="808"/>
        <end position="855"/>
    </location>
</feature>
<dbReference type="AlphaFoldDB" id="A0AAJ0FSZ2"/>
<dbReference type="InterPro" id="IPR050628">
    <property type="entry name" value="SNF2_RAD54_helicase_TF"/>
</dbReference>
<dbReference type="InterPro" id="IPR014001">
    <property type="entry name" value="Helicase_ATP-bd"/>
</dbReference>
<feature type="domain" description="Helicase C-terminal" evidence="5">
    <location>
        <begin position="877"/>
        <end position="1037"/>
    </location>
</feature>
<gene>
    <name evidence="6" type="ORF">QQS21_006389</name>
</gene>
<feature type="region of interest" description="Disordered" evidence="4">
    <location>
        <begin position="518"/>
        <end position="538"/>
    </location>
</feature>
<dbReference type="Pfam" id="PF00271">
    <property type="entry name" value="Helicase_C"/>
    <property type="match status" value="1"/>
</dbReference>
<feature type="region of interest" description="Disordered" evidence="4">
    <location>
        <begin position="1106"/>
        <end position="1146"/>
    </location>
</feature>
<keyword evidence="1" id="KW-0547">Nucleotide-binding</keyword>
<evidence type="ECO:0000256" key="2">
    <source>
        <dbReference type="ARBA" id="ARBA00022801"/>
    </source>
</evidence>
<keyword evidence="7" id="KW-1185">Reference proteome</keyword>
<dbReference type="EMBL" id="JASWJB010000118">
    <property type="protein sequence ID" value="KAK2596184.1"/>
    <property type="molecule type" value="Genomic_DNA"/>
</dbReference>
<feature type="compositionally biased region" description="Basic and acidic residues" evidence="4">
    <location>
        <begin position="524"/>
        <end position="538"/>
    </location>
</feature>
<dbReference type="GO" id="GO:0006281">
    <property type="term" value="P:DNA repair"/>
    <property type="evidence" value="ECO:0007669"/>
    <property type="project" value="TreeGrafter"/>
</dbReference>
<name>A0AAJ0FSZ2_9HYPO</name>
<dbReference type="Gene3D" id="3.40.50.300">
    <property type="entry name" value="P-loop containing nucleotide triphosphate hydrolases"/>
    <property type="match status" value="2"/>
</dbReference>
<organism evidence="6 7">
    <name type="scientific">Conoideocrella luteorostrata</name>
    <dbReference type="NCBI Taxonomy" id="1105319"/>
    <lineage>
        <taxon>Eukaryota</taxon>
        <taxon>Fungi</taxon>
        <taxon>Dikarya</taxon>
        <taxon>Ascomycota</taxon>
        <taxon>Pezizomycotina</taxon>
        <taxon>Sordariomycetes</taxon>
        <taxon>Hypocreomycetidae</taxon>
        <taxon>Hypocreales</taxon>
        <taxon>Clavicipitaceae</taxon>
        <taxon>Conoideocrella</taxon>
    </lineage>
</organism>
<dbReference type="PROSITE" id="PS51194">
    <property type="entry name" value="HELICASE_CTER"/>
    <property type="match status" value="1"/>
</dbReference>
<dbReference type="InterPro" id="IPR001650">
    <property type="entry name" value="Helicase_C-like"/>
</dbReference>
<keyword evidence="3" id="KW-0067">ATP-binding</keyword>
<dbReference type="InterPro" id="IPR049730">
    <property type="entry name" value="SNF2/RAD54-like_C"/>
</dbReference>
<evidence type="ECO:0000256" key="1">
    <source>
        <dbReference type="ARBA" id="ARBA00022741"/>
    </source>
</evidence>
<dbReference type="GO" id="GO:0005524">
    <property type="term" value="F:ATP binding"/>
    <property type="evidence" value="ECO:0007669"/>
    <property type="project" value="UniProtKB-KW"/>
</dbReference>
<dbReference type="PANTHER" id="PTHR45626">
    <property type="entry name" value="TRANSCRIPTION TERMINATION FACTOR 2-RELATED"/>
    <property type="match status" value="1"/>
</dbReference>
<dbReference type="Proteomes" id="UP001251528">
    <property type="component" value="Unassembled WGS sequence"/>
</dbReference>
<dbReference type="Pfam" id="PF00176">
    <property type="entry name" value="SNF2-rel_dom"/>
    <property type="match status" value="1"/>
</dbReference>
<evidence type="ECO:0000313" key="7">
    <source>
        <dbReference type="Proteomes" id="UP001251528"/>
    </source>
</evidence>
<dbReference type="InterPro" id="IPR000330">
    <property type="entry name" value="SNF2_N"/>
</dbReference>
<keyword evidence="2" id="KW-0378">Hydrolase</keyword>
<accession>A0AAJ0FSZ2</accession>
<dbReference type="InterPro" id="IPR027417">
    <property type="entry name" value="P-loop_NTPase"/>
</dbReference>
<protein>
    <recommendedName>
        <fullName evidence="5">Helicase C-terminal domain-containing protein</fullName>
    </recommendedName>
</protein>
<proteinExistence type="predicted"/>
<dbReference type="GO" id="GO:0016787">
    <property type="term" value="F:hydrolase activity"/>
    <property type="evidence" value="ECO:0007669"/>
    <property type="project" value="UniProtKB-KW"/>
</dbReference>
<comment type="caution">
    <text evidence="6">The sequence shown here is derived from an EMBL/GenBank/DDBJ whole genome shotgun (WGS) entry which is preliminary data.</text>
</comment>
<dbReference type="SUPFAM" id="SSF52540">
    <property type="entry name" value="P-loop containing nucleoside triphosphate hydrolases"/>
    <property type="match status" value="2"/>
</dbReference>
<evidence type="ECO:0000256" key="3">
    <source>
        <dbReference type="ARBA" id="ARBA00022840"/>
    </source>
</evidence>
<dbReference type="GO" id="GO:0008094">
    <property type="term" value="F:ATP-dependent activity, acting on DNA"/>
    <property type="evidence" value="ECO:0007669"/>
    <property type="project" value="TreeGrafter"/>
</dbReference>
<reference evidence="6" key="1">
    <citation type="submission" date="2023-06" db="EMBL/GenBank/DDBJ databases">
        <title>Conoideocrella luteorostrata (Hypocreales: Clavicipitaceae), a potential biocontrol fungus for elongate hemlock scale in United States Christmas tree production areas.</title>
        <authorList>
            <person name="Barrett H."/>
            <person name="Lovett B."/>
            <person name="Macias A.M."/>
            <person name="Stajich J.E."/>
            <person name="Kasson M.T."/>
        </authorList>
    </citation>
    <scope>NUCLEOTIDE SEQUENCE</scope>
    <source>
        <strain evidence="6">ARSEF 14590</strain>
    </source>
</reference>
<dbReference type="SMART" id="SM00487">
    <property type="entry name" value="DEXDc"/>
    <property type="match status" value="1"/>
</dbReference>
<dbReference type="GO" id="GO:0005634">
    <property type="term" value="C:nucleus"/>
    <property type="evidence" value="ECO:0007669"/>
    <property type="project" value="TreeGrafter"/>
</dbReference>
<sequence>MHLQGDNFVPTGCLGISLAQSSIDKGFWDAASLKSWKRFRHHHQPLETGARDHVNSEHHLSGDAQKLLFQLEELRLPAILFSSRWIDLEFCVNSNGLLGTLRVYFLPDDAYRGVVDKTNIALKRTRRLLLHSLDYSKNAWDGLSAASPGNSLPWTREPSVDDEHATLLQVFNNIPSPSPDQNLVSDTYFRDAMSDLLKSTITGLLTNLHPYQRRSTALMVQKEAEQGAVLDPRLVAVEGQDGSTWYADPVMGTILKEPRYYEGVAGGVLAEEMGSGKTIICLALILASRNLPTRSPEVYGGGYRPTRHRIGSLADMAASCATRNAVPWRSYFETWKRQLGYEFGRCEQALRRNPGYFFRPAPKVRRTGRNPVKELSDAKIYLSNATVIIVPNNLVSQWKQEIAKHTTGLNIRVLANRQEIPSLDQLLELDIVLFSQSRFESLVRYEGGVGETALSAVHFKRCIVDEGHKLGNSKIGRKSNLLIGLDRMSFSSKWIVTGTPSHGLFGVDDRAMSNVSGANGDLHALPEKEPRETSAEMEKKDLERLGSITALYLKARPWANTITEHEDTPADWGTYLLLPRHKKNSHGNWGSLRATLNSLIIRHRLSEIGDLLPPVDEKVIVLDGSYQDRLSLNLFAMMIIFNSVQSQRTDMDYFFHPRQRKSLLQIVHNLKQSSFFGASFFTSEEIAKSVETAEKFLEEGNVPIGDEDRALLFQAISLGRVAIADKLRNLSNRYHEIPVLVHGPLGSASQAWSLDGEGGDTICTSASMISSLQRLLSKAAHAPESLNSLLNGGLIQEGLMERGKLLAAQESDKVPHRKEKKNPILAGNTKLGDDTRRHKSRSQAKAVDPTEGIPANSLPPSLLQTNLISTVSAKLSYLVDSVLRHQDKEKIIIFYENENVAWYLANMLDVLQVQHLIYAKTLTSERKAQYVNTFHHNHVFRVLLMDLSQAAFGLDMREASRIYFINPVLNPQVEAQAIGRVRRISQQKPVSVETLVLKDSIDEVILERKQHMTQAEHRQMKSILDVRPIYNWIKNVTILDLPRIDIKNASHMINLGEPRPIFGRGFGRELHPDDGLVSPDSPIKEHSKSVPSAQDLLPTIPTKRKHDVGPGLGGFHGDIDNVSDSQEIMSRPARRVRFTSGSDSGG</sequence>